<dbReference type="EMBL" id="DRWX01000184">
    <property type="protein sequence ID" value="HHM96319.1"/>
    <property type="molecule type" value="Genomic_DNA"/>
</dbReference>
<dbReference type="InterPro" id="IPR000866">
    <property type="entry name" value="AhpC/TSA"/>
</dbReference>
<dbReference type="Pfam" id="PF00578">
    <property type="entry name" value="AhpC-TSA"/>
    <property type="match status" value="1"/>
</dbReference>
<proteinExistence type="predicted"/>
<gene>
    <name evidence="2" type="ORF">ENM21_03800</name>
</gene>
<evidence type="ECO:0000259" key="1">
    <source>
        <dbReference type="Pfam" id="PF00578"/>
    </source>
</evidence>
<evidence type="ECO:0000313" key="2">
    <source>
        <dbReference type="EMBL" id="HHM96319.1"/>
    </source>
</evidence>
<dbReference type="GO" id="GO:0016209">
    <property type="term" value="F:antioxidant activity"/>
    <property type="evidence" value="ECO:0007669"/>
    <property type="project" value="InterPro"/>
</dbReference>
<dbReference type="AlphaFoldDB" id="A0A7C5VYV7"/>
<accession>A0A7C5VYV7</accession>
<dbReference type="GO" id="GO:0016491">
    <property type="term" value="F:oxidoreductase activity"/>
    <property type="evidence" value="ECO:0007669"/>
    <property type="project" value="InterPro"/>
</dbReference>
<protein>
    <submittedName>
        <fullName evidence="2">Redoxin domain-containing protein</fullName>
    </submittedName>
</protein>
<name>A0A7C5VYV7_THERO</name>
<feature type="domain" description="Alkyl hydroperoxide reductase subunit C/ Thiol specific antioxidant" evidence="1">
    <location>
        <begin position="5"/>
        <end position="44"/>
    </location>
</feature>
<dbReference type="InterPro" id="IPR036249">
    <property type="entry name" value="Thioredoxin-like_sf"/>
</dbReference>
<reference evidence="2" key="1">
    <citation type="journal article" date="2020" name="mSystems">
        <title>Genome- and Community-Level Interaction Insights into Carbon Utilization and Element Cycling Functions of Hydrothermarchaeota in Hydrothermal Sediment.</title>
        <authorList>
            <person name="Zhou Z."/>
            <person name="Liu Y."/>
            <person name="Xu W."/>
            <person name="Pan J."/>
            <person name="Luo Z.H."/>
            <person name="Li M."/>
        </authorList>
    </citation>
    <scope>NUCLEOTIDE SEQUENCE [LARGE SCALE GENOMIC DNA]</scope>
    <source>
        <strain evidence="2">SpSt-1065</strain>
    </source>
</reference>
<comment type="caution">
    <text evidence="2">The sequence shown here is derived from an EMBL/GenBank/DDBJ whole genome shotgun (WGS) entry which is preliminary data.</text>
</comment>
<organism evidence="2">
    <name type="scientific">Thermomicrobium roseum</name>
    <dbReference type="NCBI Taxonomy" id="500"/>
    <lineage>
        <taxon>Bacteria</taxon>
        <taxon>Pseudomonadati</taxon>
        <taxon>Thermomicrobiota</taxon>
        <taxon>Thermomicrobia</taxon>
        <taxon>Thermomicrobiales</taxon>
        <taxon>Thermomicrobiaceae</taxon>
        <taxon>Thermomicrobium</taxon>
    </lineage>
</organism>
<dbReference type="SUPFAM" id="SSF52833">
    <property type="entry name" value="Thioredoxin-like"/>
    <property type="match status" value="1"/>
</dbReference>
<sequence>MAGQVGERAPDFRLPSTLGQPLSLSDMLRERIAVLAFFHFAFTSG</sequence>
<dbReference type="Gene3D" id="3.40.30.10">
    <property type="entry name" value="Glutaredoxin"/>
    <property type="match status" value="1"/>
</dbReference>